<comment type="caution">
    <text evidence="2">The sequence shown here is derived from an EMBL/GenBank/DDBJ whole genome shotgun (WGS) entry which is preliminary data.</text>
</comment>
<feature type="compositionally biased region" description="Polar residues" evidence="1">
    <location>
        <begin position="10"/>
        <end position="36"/>
    </location>
</feature>
<reference evidence="2" key="1">
    <citation type="submission" date="2020-08" db="EMBL/GenBank/DDBJ databases">
        <title>Multicomponent nature underlies the extraordinary mechanical properties of spider dragline silk.</title>
        <authorList>
            <person name="Kono N."/>
            <person name="Nakamura H."/>
            <person name="Mori M."/>
            <person name="Yoshida Y."/>
            <person name="Ohtoshi R."/>
            <person name="Malay A.D."/>
            <person name="Moran D.A.P."/>
            <person name="Tomita M."/>
            <person name="Numata K."/>
            <person name="Arakawa K."/>
        </authorList>
    </citation>
    <scope>NUCLEOTIDE SEQUENCE</scope>
</reference>
<evidence type="ECO:0000313" key="3">
    <source>
        <dbReference type="Proteomes" id="UP000887159"/>
    </source>
</evidence>
<name>A0A8X6SSH8_TRICX</name>
<dbReference type="EMBL" id="BMAU01021344">
    <property type="protein sequence ID" value="GFY17446.1"/>
    <property type="molecule type" value="Genomic_DNA"/>
</dbReference>
<sequence length="264" mass="30079">MNETTKQEKTTQLSSRNEQLNSAAGTKQLNSPVGTKQLNSALPSTAYNRLHRLYSRIGFFYLLTAPNLYQRVLEVRNNNLIIWKKGKRVTVNIDQVGVYRPRQSDTISSDSHVETLYEGQRSSNRSSRSQPGKFKGSRKTSSEESYGRKSSKGNAGWEDPRVKRKAGDQKRPTPEPKQGIKRAIPTSNLSQNYKYRRPNNPSQRSQPIAGPSHPRDSRQDKPPIEGSRHEGSGQYDKARETRTTKNGTNRAAERRPVRFNRRQQ</sequence>
<gene>
    <name evidence="2" type="primary">NCL1_25415</name>
    <name evidence="2" type="ORF">TNCV_658591</name>
</gene>
<feature type="region of interest" description="Disordered" evidence="1">
    <location>
        <begin position="103"/>
        <end position="264"/>
    </location>
</feature>
<feature type="compositionally biased region" description="Basic and acidic residues" evidence="1">
    <location>
        <begin position="213"/>
        <end position="243"/>
    </location>
</feature>
<protein>
    <submittedName>
        <fullName evidence="2">Uncharacterized protein</fullName>
    </submittedName>
</protein>
<dbReference type="Proteomes" id="UP000887159">
    <property type="component" value="Unassembled WGS sequence"/>
</dbReference>
<feature type="compositionally biased region" description="Polar residues" evidence="1">
    <location>
        <begin position="185"/>
        <end position="206"/>
    </location>
</feature>
<feature type="compositionally biased region" description="Basic and acidic residues" evidence="1">
    <location>
        <begin position="158"/>
        <end position="174"/>
    </location>
</feature>
<keyword evidence="3" id="KW-1185">Reference proteome</keyword>
<evidence type="ECO:0000256" key="1">
    <source>
        <dbReference type="SAM" id="MobiDB-lite"/>
    </source>
</evidence>
<dbReference type="AlphaFoldDB" id="A0A8X6SSH8"/>
<evidence type="ECO:0000313" key="2">
    <source>
        <dbReference type="EMBL" id="GFY17446.1"/>
    </source>
</evidence>
<proteinExistence type="predicted"/>
<organism evidence="2 3">
    <name type="scientific">Trichonephila clavipes</name>
    <name type="common">Golden silk orbweaver</name>
    <name type="synonym">Nephila clavipes</name>
    <dbReference type="NCBI Taxonomy" id="2585209"/>
    <lineage>
        <taxon>Eukaryota</taxon>
        <taxon>Metazoa</taxon>
        <taxon>Ecdysozoa</taxon>
        <taxon>Arthropoda</taxon>
        <taxon>Chelicerata</taxon>
        <taxon>Arachnida</taxon>
        <taxon>Araneae</taxon>
        <taxon>Araneomorphae</taxon>
        <taxon>Entelegynae</taxon>
        <taxon>Araneoidea</taxon>
        <taxon>Nephilidae</taxon>
        <taxon>Trichonephila</taxon>
    </lineage>
</organism>
<feature type="region of interest" description="Disordered" evidence="1">
    <location>
        <begin position="1"/>
        <end position="36"/>
    </location>
</feature>
<accession>A0A8X6SSH8</accession>